<organism evidence="1">
    <name type="scientific">marine metagenome</name>
    <dbReference type="NCBI Taxonomy" id="408172"/>
    <lineage>
        <taxon>unclassified sequences</taxon>
        <taxon>metagenomes</taxon>
        <taxon>ecological metagenomes</taxon>
    </lineage>
</organism>
<sequence>MISGENEKRAGMDRAKLNAAKNIHKPPAYAAIDCMLSWDISGGLIFQYSSAAFAGKARW</sequence>
<dbReference type="EMBL" id="UINC01053265">
    <property type="protein sequence ID" value="SVB69569.1"/>
    <property type="molecule type" value="Genomic_DNA"/>
</dbReference>
<name>A0A382G3V5_9ZZZZ</name>
<reference evidence="1" key="1">
    <citation type="submission" date="2018-05" db="EMBL/GenBank/DDBJ databases">
        <authorList>
            <person name="Lanie J.A."/>
            <person name="Ng W.-L."/>
            <person name="Kazmierczak K.M."/>
            <person name="Andrzejewski T.M."/>
            <person name="Davidsen T.M."/>
            <person name="Wayne K.J."/>
            <person name="Tettelin H."/>
            <person name="Glass J.I."/>
            <person name="Rusch D."/>
            <person name="Podicherti R."/>
            <person name="Tsui H.-C.T."/>
            <person name="Winkler M.E."/>
        </authorList>
    </citation>
    <scope>NUCLEOTIDE SEQUENCE</scope>
</reference>
<gene>
    <name evidence="1" type="ORF">METZ01_LOCUS222423</name>
</gene>
<proteinExistence type="predicted"/>
<protein>
    <submittedName>
        <fullName evidence="1">Uncharacterized protein</fullName>
    </submittedName>
</protein>
<dbReference type="AlphaFoldDB" id="A0A382G3V5"/>
<evidence type="ECO:0000313" key="1">
    <source>
        <dbReference type="EMBL" id="SVB69569.1"/>
    </source>
</evidence>
<accession>A0A382G3V5</accession>